<organism evidence="7 8">
    <name type="scientific">Hypsibius exemplaris</name>
    <name type="common">Freshwater tardigrade</name>
    <dbReference type="NCBI Taxonomy" id="2072580"/>
    <lineage>
        <taxon>Eukaryota</taxon>
        <taxon>Metazoa</taxon>
        <taxon>Ecdysozoa</taxon>
        <taxon>Tardigrada</taxon>
        <taxon>Eutardigrada</taxon>
        <taxon>Parachela</taxon>
        <taxon>Hypsibioidea</taxon>
        <taxon>Hypsibiidae</taxon>
        <taxon>Hypsibius</taxon>
    </lineage>
</organism>
<keyword evidence="3" id="KW-0418">Kinase</keyword>
<evidence type="ECO:0000256" key="2">
    <source>
        <dbReference type="ARBA" id="ARBA00022741"/>
    </source>
</evidence>
<proteinExistence type="inferred from homology"/>
<gene>
    <name evidence="7" type="ORF">BV898_19078</name>
</gene>
<evidence type="ECO:0000313" key="7">
    <source>
        <dbReference type="EMBL" id="OWA54679.1"/>
    </source>
</evidence>
<dbReference type="Pfam" id="PF00069">
    <property type="entry name" value="Pkinase"/>
    <property type="match status" value="1"/>
</dbReference>
<dbReference type="InterPro" id="IPR008271">
    <property type="entry name" value="Ser/Thr_kinase_AS"/>
</dbReference>
<keyword evidence="2" id="KW-0547">Nucleotide-binding</keyword>
<dbReference type="InterPro" id="IPR000719">
    <property type="entry name" value="Prot_kinase_dom"/>
</dbReference>
<accession>A0A9X6RNL0</accession>
<keyword evidence="4" id="KW-0067">ATP-binding</keyword>
<dbReference type="InterPro" id="IPR011009">
    <property type="entry name" value="Kinase-like_dom_sf"/>
</dbReference>
<comment type="similarity">
    <text evidence="5">Belongs to the protein kinase superfamily. Ser/Thr protein kinase family. GCN2 subfamily.</text>
</comment>
<dbReference type="GO" id="GO:0004672">
    <property type="term" value="F:protein kinase activity"/>
    <property type="evidence" value="ECO:0007669"/>
    <property type="project" value="InterPro"/>
</dbReference>
<dbReference type="OrthoDB" id="346907at2759"/>
<dbReference type="Proteomes" id="UP000192578">
    <property type="component" value="Unassembled WGS sequence"/>
</dbReference>
<evidence type="ECO:0000313" key="8">
    <source>
        <dbReference type="Proteomes" id="UP000192578"/>
    </source>
</evidence>
<feature type="domain" description="Protein kinase" evidence="6">
    <location>
        <begin position="1"/>
        <end position="130"/>
    </location>
</feature>
<evidence type="ECO:0000259" key="6">
    <source>
        <dbReference type="PROSITE" id="PS50011"/>
    </source>
</evidence>
<evidence type="ECO:0000256" key="4">
    <source>
        <dbReference type="ARBA" id="ARBA00022840"/>
    </source>
</evidence>
<evidence type="ECO:0000256" key="1">
    <source>
        <dbReference type="ARBA" id="ARBA00022679"/>
    </source>
</evidence>
<evidence type="ECO:0000256" key="3">
    <source>
        <dbReference type="ARBA" id="ARBA00022777"/>
    </source>
</evidence>
<dbReference type="SUPFAM" id="SSF56112">
    <property type="entry name" value="Protein kinase-like (PK-like)"/>
    <property type="match status" value="1"/>
</dbReference>
<sequence length="130" mass="14407">MDTVLDYTGQIAHALGYLHSHSDQQKAIFHGDLKPANVMLTGTDDSLVLKLADLDSFTLLKDKDTHRLDLATKTGTIRYMSPEMIGCEDPFIWMATVGQATDTVYEGWVASSCVCPRLIGLIVEHVMGHW</sequence>
<dbReference type="EMBL" id="MTYJ01000441">
    <property type="protein sequence ID" value="OWA54679.1"/>
    <property type="molecule type" value="Genomic_DNA"/>
</dbReference>
<dbReference type="PROSITE" id="PS50011">
    <property type="entry name" value="PROTEIN_KINASE_DOM"/>
    <property type="match status" value="1"/>
</dbReference>
<dbReference type="GO" id="GO:0005524">
    <property type="term" value="F:ATP binding"/>
    <property type="evidence" value="ECO:0007669"/>
    <property type="project" value="UniProtKB-KW"/>
</dbReference>
<dbReference type="AlphaFoldDB" id="A0A9X6RNL0"/>
<dbReference type="InterPro" id="IPR050339">
    <property type="entry name" value="CC_SR_Kinase"/>
</dbReference>
<dbReference type="PANTHER" id="PTHR11042">
    <property type="entry name" value="EUKARYOTIC TRANSLATION INITIATION FACTOR 2-ALPHA KINASE EIF2-ALPHA KINASE -RELATED"/>
    <property type="match status" value="1"/>
</dbReference>
<dbReference type="PROSITE" id="PS00108">
    <property type="entry name" value="PROTEIN_KINASE_ST"/>
    <property type="match status" value="1"/>
</dbReference>
<reference evidence="8" key="1">
    <citation type="submission" date="2017-01" db="EMBL/GenBank/DDBJ databases">
        <title>Comparative genomics of anhydrobiosis in the tardigrade Hypsibius dujardini.</title>
        <authorList>
            <person name="Yoshida Y."/>
            <person name="Koutsovoulos G."/>
            <person name="Laetsch D."/>
            <person name="Stevens L."/>
            <person name="Kumar S."/>
            <person name="Horikawa D."/>
            <person name="Ishino K."/>
            <person name="Komine S."/>
            <person name="Tomita M."/>
            <person name="Blaxter M."/>
            <person name="Arakawa K."/>
        </authorList>
    </citation>
    <scope>NUCLEOTIDE SEQUENCE [LARGE SCALE GENOMIC DNA]</scope>
    <source>
        <strain evidence="8">Z151</strain>
    </source>
</reference>
<keyword evidence="1" id="KW-0808">Transferase</keyword>
<name>A0A9X6RNL0_HYPEX</name>
<dbReference type="Gene3D" id="1.10.510.10">
    <property type="entry name" value="Transferase(Phosphotransferase) domain 1"/>
    <property type="match status" value="1"/>
</dbReference>
<evidence type="ECO:0000256" key="5">
    <source>
        <dbReference type="ARBA" id="ARBA00037982"/>
    </source>
</evidence>
<keyword evidence="8" id="KW-1185">Reference proteome</keyword>
<comment type="caution">
    <text evidence="7">The sequence shown here is derived from an EMBL/GenBank/DDBJ whole genome shotgun (WGS) entry which is preliminary data.</text>
</comment>
<protein>
    <recommendedName>
        <fullName evidence="6">Protein kinase domain-containing protein</fullName>
    </recommendedName>
</protein>
<dbReference type="GO" id="GO:0005737">
    <property type="term" value="C:cytoplasm"/>
    <property type="evidence" value="ECO:0007669"/>
    <property type="project" value="TreeGrafter"/>
</dbReference>
<dbReference type="GO" id="GO:0005634">
    <property type="term" value="C:nucleus"/>
    <property type="evidence" value="ECO:0007669"/>
    <property type="project" value="TreeGrafter"/>
</dbReference>